<name>E6PCW7_9ZZZZ</name>
<organism evidence="3">
    <name type="scientific">mine drainage metagenome</name>
    <dbReference type="NCBI Taxonomy" id="410659"/>
    <lineage>
        <taxon>unclassified sequences</taxon>
        <taxon>metagenomes</taxon>
        <taxon>ecological metagenomes</taxon>
    </lineage>
</organism>
<gene>
    <name evidence="3" type="ORF">CARN1_2189</name>
</gene>
<dbReference type="Pfam" id="PF00462">
    <property type="entry name" value="Glutaredoxin"/>
    <property type="match status" value="1"/>
</dbReference>
<dbReference type="SUPFAM" id="SSF52833">
    <property type="entry name" value="Thioredoxin-like"/>
    <property type="match status" value="1"/>
</dbReference>
<dbReference type="EMBL" id="CABL01000001">
    <property type="protein sequence ID" value="CBH74302.1"/>
    <property type="molecule type" value="Genomic_DNA"/>
</dbReference>
<comment type="caution">
    <text evidence="3">The sequence shown here is derived from an EMBL/GenBank/DDBJ whole genome shotgun (WGS) entry which is preliminary data.</text>
</comment>
<feature type="compositionally biased region" description="Basic and acidic residues" evidence="1">
    <location>
        <begin position="101"/>
        <end position="115"/>
    </location>
</feature>
<accession>E6PCW7</accession>
<proteinExistence type="predicted"/>
<dbReference type="Gene3D" id="3.40.30.10">
    <property type="entry name" value="Glutaredoxin"/>
    <property type="match status" value="1"/>
</dbReference>
<sequence>MSSATMRSASRNASRERSVISRRFPSGVATKISGMSAAFDIERIPPGARLELYTKPGCPYCAQAMAHYRRVGTPFSEHDAQEVTQRLLPLSGDVCSDAAAADERATRRGASREPRSPFASLYHC</sequence>
<feature type="region of interest" description="Disordered" evidence="1">
    <location>
        <begin position="99"/>
        <end position="119"/>
    </location>
</feature>
<feature type="domain" description="Glutaredoxin" evidence="2">
    <location>
        <begin position="51"/>
        <end position="82"/>
    </location>
</feature>
<dbReference type="AlphaFoldDB" id="E6PCW7"/>
<dbReference type="InterPro" id="IPR002109">
    <property type="entry name" value="Glutaredoxin"/>
</dbReference>
<evidence type="ECO:0000313" key="3">
    <source>
        <dbReference type="EMBL" id="CBH74302.1"/>
    </source>
</evidence>
<protein>
    <recommendedName>
        <fullName evidence="2">Glutaredoxin domain-containing protein</fullName>
    </recommendedName>
</protein>
<dbReference type="InterPro" id="IPR036249">
    <property type="entry name" value="Thioredoxin-like_sf"/>
</dbReference>
<reference evidence="3" key="1">
    <citation type="submission" date="2009-10" db="EMBL/GenBank/DDBJ databases">
        <title>Diversity of trophic interactions inside an arsenic-rich microbial ecosystem.</title>
        <authorList>
            <person name="Bertin P.N."/>
            <person name="Heinrich-Salmeron A."/>
            <person name="Pelletier E."/>
            <person name="Goulhen-Chollet F."/>
            <person name="Arsene-Ploetze F."/>
            <person name="Gallien S."/>
            <person name="Calteau A."/>
            <person name="Vallenet D."/>
            <person name="Casiot C."/>
            <person name="Chane-Woon-Ming B."/>
            <person name="Giloteaux L."/>
            <person name="Barakat M."/>
            <person name="Bonnefoy V."/>
            <person name="Bruneel O."/>
            <person name="Chandler M."/>
            <person name="Cleiss J."/>
            <person name="Duran R."/>
            <person name="Elbaz-Poulichet F."/>
            <person name="Fonknechten N."/>
            <person name="Lauga B."/>
            <person name="Mornico D."/>
            <person name="Ortet P."/>
            <person name="Schaeffer C."/>
            <person name="Siguier P."/>
            <person name="Alexander Thil Smith A."/>
            <person name="Van Dorsselaer A."/>
            <person name="Weissenbach J."/>
            <person name="Medigue C."/>
            <person name="Le Paslier D."/>
        </authorList>
    </citation>
    <scope>NUCLEOTIDE SEQUENCE</scope>
</reference>
<evidence type="ECO:0000256" key="1">
    <source>
        <dbReference type="SAM" id="MobiDB-lite"/>
    </source>
</evidence>
<evidence type="ECO:0000259" key="2">
    <source>
        <dbReference type="Pfam" id="PF00462"/>
    </source>
</evidence>